<gene>
    <name evidence="2" type="ORF">U1T56_06945</name>
</gene>
<sequence length="407" mass="43139">MAGPLAHLKVLDLSRVLAGPWAGQILGDLGADVIKVEHPVRGDDTRGWGPPFLKDGEGRETGDAAYFLSTNRNKRSVALDIADPKGAEIVRKLAAQSDVVIENFKVDGLRKYGLDYDSLRVVKPDLVYCSITGFGQEGPRATQAGYDFMIQGMAGLMSITGLPDDVPGGGPVKVGVAVSDIMTGLYAVIGILAALAHRDRTGEGQHVDMALFDVTLAALANQAANYLVGGRAPGRLGNAHPNIVPYEAFRTADGWMILAVGNDGQFRRFCEIAGAPGLADDPRFSTNAGRVRHRALLTPRVAELIAQRPLDWWLAALDAAGVPCGPINTLDRAFADPQAVARGLKVELPHASGGTAPGTACPIRLSRTPPRYELAPPLLGQHTVEVLQERLGMTEDEIRALTGGKAG</sequence>
<dbReference type="PANTHER" id="PTHR48207:SF3">
    <property type="entry name" value="SUCCINATE--HYDROXYMETHYLGLUTARATE COA-TRANSFERASE"/>
    <property type="match status" value="1"/>
</dbReference>
<proteinExistence type="predicted"/>
<dbReference type="PANTHER" id="PTHR48207">
    <property type="entry name" value="SUCCINATE--HYDROXYMETHYLGLUTARATE COA-TRANSFERASE"/>
    <property type="match status" value="1"/>
</dbReference>
<evidence type="ECO:0000313" key="2">
    <source>
        <dbReference type="EMBL" id="MEK0082880.1"/>
    </source>
</evidence>
<dbReference type="Gene3D" id="3.30.1540.10">
    <property type="entry name" value="formyl-coa transferase, domain 3"/>
    <property type="match status" value="1"/>
</dbReference>
<evidence type="ECO:0000313" key="3">
    <source>
        <dbReference type="Proteomes" id="UP001375743"/>
    </source>
</evidence>
<dbReference type="Gene3D" id="3.40.50.10540">
    <property type="entry name" value="Crotonobetainyl-coa:carnitine coa-transferase, domain 1"/>
    <property type="match status" value="1"/>
</dbReference>
<reference evidence="2 3" key="1">
    <citation type="submission" date="2024-01" db="EMBL/GenBank/DDBJ databases">
        <title>Multi-omics insights into the function and evolution of sodium benzoate biodegradation pathways in Benzoatithermus flavus gen. nov., sp. nov. from hot spring.</title>
        <authorList>
            <person name="Hu C.-J."/>
            <person name="Li W.-J."/>
        </authorList>
    </citation>
    <scope>NUCLEOTIDE SEQUENCE [LARGE SCALE GENOMIC DNA]</scope>
    <source>
        <strain evidence="2 3">SYSU G07066</strain>
    </source>
</reference>
<dbReference type="InterPro" id="IPR044855">
    <property type="entry name" value="CoA-Trfase_III_dom3_sf"/>
</dbReference>
<dbReference type="InterPro" id="IPR003673">
    <property type="entry name" value="CoA-Trfase_fam_III"/>
</dbReference>
<dbReference type="RefSeq" id="WP_418158730.1">
    <property type="nucleotide sequence ID" value="NZ_JBBLZC010000005.1"/>
</dbReference>
<organism evidence="2 3">
    <name type="scientific">Benzoatithermus flavus</name>
    <dbReference type="NCBI Taxonomy" id="3108223"/>
    <lineage>
        <taxon>Bacteria</taxon>
        <taxon>Pseudomonadati</taxon>
        <taxon>Pseudomonadota</taxon>
        <taxon>Alphaproteobacteria</taxon>
        <taxon>Geminicoccales</taxon>
        <taxon>Geminicoccaceae</taxon>
        <taxon>Benzoatithermus</taxon>
    </lineage>
</organism>
<keyword evidence="3" id="KW-1185">Reference proteome</keyword>
<protein>
    <submittedName>
        <fullName evidence="2">CaiB/BaiF CoA-transferase family protein</fullName>
    </submittedName>
</protein>
<accession>A0ABU8XNV7</accession>
<dbReference type="InterPro" id="IPR023606">
    <property type="entry name" value="CoA-Trfase_III_dom_1_sf"/>
</dbReference>
<dbReference type="InterPro" id="IPR050483">
    <property type="entry name" value="CoA-transferase_III_domain"/>
</dbReference>
<comment type="caution">
    <text evidence="2">The sequence shown here is derived from an EMBL/GenBank/DDBJ whole genome shotgun (WGS) entry which is preliminary data.</text>
</comment>
<dbReference type="EMBL" id="JBBLZC010000005">
    <property type="protein sequence ID" value="MEK0082880.1"/>
    <property type="molecule type" value="Genomic_DNA"/>
</dbReference>
<dbReference type="Proteomes" id="UP001375743">
    <property type="component" value="Unassembled WGS sequence"/>
</dbReference>
<name>A0ABU8XNV7_9PROT</name>
<dbReference type="Pfam" id="PF02515">
    <property type="entry name" value="CoA_transf_3"/>
    <property type="match status" value="1"/>
</dbReference>
<evidence type="ECO:0000256" key="1">
    <source>
        <dbReference type="ARBA" id="ARBA00022679"/>
    </source>
</evidence>
<keyword evidence="1" id="KW-0808">Transferase</keyword>
<dbReference type="SUPFAM" id="SSF89796">
    <property type="entry name" value="CoA-transferase family III (CaiB/BaiF)"/>
    <property type="match status" value="1"/>
</dbReference>